<evidence type="ECO:0000256" key="5">
    <source>
        <dbReference type="ARBA" id="ARBA00023125"/>
    </source>
</evidence>
<dbReference type="InterPro" id="IPR014209">
    <property type="entry name" value="RNA_pol_sigma-K"/>
</dbReference>
<keyword evidence="5 7" id="KW-0238">DNA-binding</keyword>
<dbReference type="Pfam" id="PF04545">
    <property type="entry name" value="Sigma70_r4"/>
    <property type="match status" value="1"/>
</dbReference>
<dbReference type="InterPro" id="IPR036388">
    <property type="entry name" value="WH-like_DNA-bd_sf"/>
</dbReference>
<evidence type="ECO:0000256" key="7">
    <source>
        <dbReference type="RuleBase" id="RU362124"/>
    </source>
</evidence>
<dbReference type="GO" id="GO:0006352">
    <property type="term" value="P:DNA-templated transcription initiation"/>
    <property type="evidence" value="ECO:0007669"/>
    <property type="project" value="InterPro"/>
</dbReference>
<dbReference type="InterPro" id="IPR013324">
    <property type="entry name" value="RNA_pol_sigma_r3/r4-like"/>
</dbReference>
<dbReference type="NCBIfam" id="TIGR02846">
    <property type="entry name" value="spore_sigmaK"/>
    <property type="match status" value="1"/>
</dbReference>
<keyword evidence="4 7" id="KW-0731">Sigma factor</keyword>
<dbReference type="RefSeq" id="WP_084576095.1">
    <property type="nucleotide sequence ID" value="NZ_CP155572.1"/>
</dbReference>
<dbReference type="Proteomes" id="UP000192738">
    <property type="component" value="Unassembled WGS sequence"/>
</dbReference>
<dbReference type="InterPro" id="IPR050813">
    <property type="entry name" value="Sigma-70_Factor"/>
</dbReference>
<keyword evidence="2" id="KW-0749">Sporulation</keyword>
<dbReference type="InterPro" id="IPR007627">
    <property type="entry name" value="RNA_pol_sigma70_r2"/>
</dbReference>
<dbReference type="GO" id="GO:0003677">
    <property type="term" value="F:DNA binding"/>
    <property type="evidence" value="ECO:0007669"/>
    <property type="project" value="UniProtKB-KW"/>
</dbReference>
<comment type="similarity">
    <text evidence="1 7">Belongs to the sigma-70 factor family.</text>
</comment>
<protein>
    <recommendedName>
        <fullName evidence="7">RNA polymerase sigma factor</fullName>
    </recommendedName>
</protein>
<evidence type="ECO:0000256" key="3">
    <source>
        <dbReference type="ARBA" id="ARBA00023015"/>
    </source>
</evidence>
<dbReference type="InterPro" id="IPR007630">
    <property type="entry name" value="RNA_pol_sigma70_r4"/>
</dbReference>
<evidence type="ECO:0000313" key="9">
    <source>
        <dbReference type="EMBL" id="SMC82237.1"/>
    </source>
</evidence>
<keyword evidence="3 7" id="KW-0805">Transcription regulation</keyword>
<evidence type="ECO:0000256" key="1">
    <source>
        <dbReference type="ARBA" id="ARBA00007788"/>
    </source>
</evidence>
<reference evidence="9 10" key="1">
    <citation type="submission" date="2017-04" db="EMBL/GenBank/DDBJ databases">
        <authorList>
            <person name="Afonso C.L."/>
            <person name="Miller P.J."/>
            <person name="Scott M.A."/>
            <person name="Spackman E."/>
            <person name="Goraichik I."/>
            <person name="Dimitrov K.M."/>
            <person name="Suarez D.L."/>
            <person name="Swayne D.E."/>
        </authorList>
    </citation>
    <scope>NUCLEOTIDE SEQUENCE [LARGE SCALE GENOMIC DNA]</scope>
    <source>
        <strain evidence="9 10">DSM 5090</strain>
    </source>
</reference>
<dbReference type="InterPro" id="IPR000943">
    <property type="entry name" value="RNA_pol_sigma70"/>
</dbReference>
<proteinExistence type="inferred from homology"/>
<feature type="domain" description="HTH cro/C1-type" evidence="8">
    <location>
        <begin position="199"/>
        <end position="219"/>
    </location>
</feature>
<keyword evidence="6 7" id="KW-0804">Transcription</keyword>
<dbReference type="InterPro" id="IPR013325">
    <property type="entry name" value="RNA_pol_sigma_r2"/>
</dbReference>
<evidence type="ECO:0000313" key="10">
    <source>
        <dbReference type="Proteomes" id="UP000192738"/>
    </source>
</evidence>
<evidence type="ECO:0000259" key="8">
    <source>
        <dbReference type="PROSITE" id="PS50943"/>
    </source>
</evidence>
<dbReference type="GO" id="GO:0030435">
    <property type="term" value="P:sporulation resulting in formation of a cellular spore"/>
    <property type="evidence" value="ECO:0007669"/>
    <property type="project" value="UniProtKB-KW"/>
</dbReference>
<comment type="function">
    <text evidence="7">Sigma factors are initiation factors that promote the attachment of RNA polymerase to specific initiation sites and are then released.</text>
</comment>
<dbReference type="PROSITE" id="PS50943">
    <property type="entry name" value="HTH_CROC1"/>
    <property type="match status" value="1"/>
</dbReference>
<evidence type="ECO:0000256" key="4">
    <source>
        <dbReference type="ARBA" id="ARBA00023082"/>
    </source>
</evidence>
<dbReference type="NCBIfam" id="TIGR02937">
    <property type="entry name" value="sigma70-ECF"/>
    <property type="match status" value="1"/>
</dbReference>
<dbReference type="Gene3D" id="1.20.120.1810">
    <property type="match status" value="1"/>
</dbReference>
<dbReference type="PROSITE" id="PS00716">
    <property type="entry name" value="SIGMA70_2"/>
    <property type="match status" value="1"/>
</dbReference>
<evidence type="ECO:0000256" key="2">
    <source>
        <dbReference type="ARBA" id="ARBA00022969"/>
    </source>
</evidence>
<dbReference type="PANTHER" id="PTHR30376">
    <property type="entry name" value="SIGMA FACTOR RPOH HEAT SHOCK RELATED"/>
    <property type="match status" value="1"/>
</dbReference>
<sequence length="237" mass="26642">MSLSFIMVLAASVIKGITLLVSYIANNTFPLPLSEKDEQTYLQRLKSGDEDARNVLIERNLRLVAHIVKKFDNTGEDVDDLISIGTIGLIKAINTFDPAKKIRLATYAARCIENEILMHLRSTRRIRTEVSLYDPIGVDKEGNEITLIDVLGTAPDVVGETVESLCEQERLNKEIHRLTAREKWVLEMRFGIPNGSRKTQRDIAKILGISRSYVSRIEKHAINKLGKTLSAEDNPTK</sequence>
<dbReference type="SUPFAM" id="SSF88659">
    <property type="entry name" value="Sigma3 and sigma4 domains of RNA polymerase sigma factors"/>
    <property type="match status" value="1"/>
</dbReference>
<keyword evidence="10" id="KW-1185">Reference proteome</keyword>
<dbReference type="FunFam" id="1.20.120.1810:FF:000003">
    <property type="entry name" value="RNA polymerase sigma factor"/>
    <property type="match status" value="1"/>
</dbReference>
<dbReference type="SUPFAM" id="SSF88946">
    <property type="entry name" value="Sigma2 domain of RNA polymerase sigma factors"/>
    <property type="match status" value="1"/>
</dbReference>
<organism evidence="9 10">
    <name type="scientific">Sporomusa malonica</name>
    <dbReference type="NCBI Taxonomy" id="112901"/>
    <lineage>
        <taxon>Bacteria</taxon>
        <taxon>Bacillati</taxon>
        <taxon>Bacillota</taxon>
        <taxon>Negativicutes</taxon>
        <taxon>Selenomonadales</taxon>
        <taxon>Sporomusaceae</taxon>
        <taxon>Sporomusa</taxon>
    </lineage>
</organism>
<dbReference type="AlphaFoldDB" id="A0A1W2CAD0"/>
<dbReference type="PANTHER" id="PTHR30376:SF3">
    <property type="entry name" value="RNA POLYMERASE SIGMA FACTOR RPOH"/>
    <property type="match status" value="1"/>
</dbReference>
<dbReference type="Gene3D" id="1.10.10.10">
    <property type="entry name" value="Winged helix-like DNA-binding domain superfamily/Winged helix DNA-binding domain"/>
    <property type="match status" value="1"/>
</dbReference>
<dbReference type="PIRSF" id="PIRSF000770">
    <property type="entry name" value="RNA_pol_sigma-SigE/K"/>
    <property type="match status" value="1"/>
</dbReference>
<dbReference type="InterPro" id="IPR001387">
    <property type="entry name" value="Cro/C1-type_HTH"/>
</dbReference>
<accession>A0A1W2CAD0</accession>
<gene>
    <name evidence="9" type="ORF">SAMN04488500_11019</name>
</gene>
<dbReference type="GO" id="GO:0016987">
    <property type="term" value="F:sigma factor activity"/>
    <property type="evidence" value="ECO:0007669"/>
    <property type="project" value="UniProtKB-KW"/>
</dbReference>
<dbReference type="PROSITE" id="PS00715">
    <property type="entry name" value="SIGMA70_1"/>
    <property type="match status" value="1"/>
</dbReference>
<dbReference type="OrthoDB" id="9809557at2"/>
<dbReference type="PRINTS" id="PR00046">
    <property type="entry name" value="SIGMA70FCT"/>
</dbReference>
<dbReference type="Pfam" id="PF04542">
    <property type="entry name" value="Sigma70_r2"/>
    <property type="match status" value="1"/>
</dbReference>
<dbReference type="EMBL" id="FWXI01000010">
    <property type="protein sequence ID" value="SMC82237.1"/>
    <property type="molecule type" value="Genomic_DNA"/>
</dbReference>
<dbReference type="CDD" id="cd06171">
    <property type="entry name" value="Sigma70_r4"/>
    <property type="match status" value="1"/>
</dbReference>
<evidence type="ECO:0000256" key="6">
    <source>
        <dbReference type="ARBA" id="ARBA00023163"/>
    </source>
</evidence>
<dbReference type="NCBIfam" id="NF004471">
    <property type="entry name" value="PRK05803.1"/>
    <property type="match status" value="1"/>
</dbReference>
<dbReference type="InterPro" id="IPR014284">
    <property type="entry name" value="RNA_pol_sigma-70_dom"/>
</dbReference>
<name>A0A1W2CAD0_9FIRM</name>
<dbReference type="STRING" id="112901.SAMN04488500_11019"/>